<dbReference type="RefSeq" id="WP_214477300.1">
    <property type="nucleotide sequence ID" value="NZ_CANKUS010000020.1"/>
</dbReference>
<dbReference type="Proteomes" id="UP000679247">
    <property type="component" value="Chromosome"/>
</dbReference>
<gene>
    <name evidence="2" type="ORF">J1899_02410</name>
</gene>
<accession>A0ABX8FDU7</accession>
<name>A0ABX8FDU7_9BACI</name>
<evidence type="ECO:0000313" key="3">
    <source>
        <dbReference type="Proteomes" id="UP000679247"/>
    </source>
</evidence>
<evidence type="ECO:0000259" key="1">
    <source>
        <dbReference type="Pfam" id="PF13349"/>
    </source>
</evidence>
<keyword evidence="3" id="KW-1185">Reference proteome</keyword>
<organism evidence="2 3">
    <name type="scientific">Cytobacillus gottheilii</name>
    <dbReference type="NCBI Taxonomy" id="859144"/>
    <lineage>
        <taxon>Bacteria</taxon>
        <taxon>Bacillati</taxon>
        <taxon>Bacillota</taxon>
        <taxon>Bacilli</taxon>
        <taxon>Bacillales</taxon>
        <taxon>Bacillaceae</taxon>
        <taxon>Cytobacillus</taxon>
    </lineage>
</organism>
<dbReference type="Pfam" id="PF13349">
    <property type="entry name" value="DUF4097"/>
    <property type="match status" value="1"/>
</dbReference>
<proteinExistence type="predicted"/>
<evidence type="ECO:0000313" key="2">
    <source>
        <dbReference type="EMBL" id="QVY61991.1"/>
    </source>
</evidence>
<protein>
    <submittedName>
        <fullName evidence="2">DUF4097 family beta strand repeat protein</fullName>
    </submittedName>
</protein>
<dbReference type="InterPro" id="IPR025164">
    <property type="entry name" value="Toastrack_DUF4097"/>
</dbReference>
<dbReference type="EMBL" id="CP071709">
    <property type="protein sequence ID" value="QVY61991.1"/>
    <property type="molecule type" value="Genomic_DNA"/>
</dbReference>
<sequence length="273" mass="29923">MRKISSYVFLAAAAFILTGCQPFEGEKISQSYQYSEEEIKDIHTINIDAPSTKLIVDTVDDNKISVHLNGTYAGKEEDKDGILETGIEESTFHAAVAEQISTKWVESGLELTVQIPEKQYEQVNINVTSKELSTSPIEAKSFNLISTSGNHNIGGFMGEKFTVQATSGDIKMYNISGQGDIEMTSGNLMMEMGELKDNLSISNTSGDITILSPQDASFFIETNVNTDTSSVDDQFDLQLDDGDILSGRINNPEETSPIIKMDTNSGKVKIETY</sequence>
<reference evidence="2 3" key="1">
    <citation type="submission" date="2021-03" db="EMBL/GenBank/DDBJ databases">
        <title>The first data on the complete genome of the tetrodotoxin-producing bacterium.</title>
        <authorList>
            <person name="Melnikova D.I."/>
            <person name="Nijland R."/>
            <person name="Magarlamov T.Y."/>
        </authorList>
    </citation>
    <scope>NUCLEOTIDE SEQUENCE [LARGE SCALE GENOMIC DNA]</scope>
    <source>
        <strain evidence="2 3">1839</strain>
    </source>
</reference>
<dbReference type="PROSITE" id="PS51257">
    <property type="entry name" value="PROKAR_LIPOPROTEIN"/>
    <property type="match status" value="1"/>
</dbReference>
<feature type="domain" description="DUF4097" evidence="1">
    <location>
        <begin position="161"/>
        <end position="270"/>
    </location>
</feature>